<dbReference type="AlphaFoldDB" id="F6DSV3"/>
<reference evidence="4" key="1">
    <citation type="submission" date="2011-05" db="EMBL/GenBank/DDBJ databases">
        <title>Complete sequence of Desulfotomaculum ruminis DSM 2154.</title>
        <authorList>
            <person name="Lucas S."/>
            <person name="Copeland A."/>
            <person name="Lapidus A."/>
            <person name="Cheng J.-F."/>
            <person name="Goodwin L."/>
            <person name="Pitluck S."/>
            <person name="Lu M."/>
            <person name="Detter J.C."/>
            <person name="Han C."/>
            <person name="Tapia R."/>
            <person name="Land M."/>
            <person name="Hauser L."/>
            <person name="Kyrpides N."/>
            <person name="Ivanova N."/>
            <person name="Mikhailova N."/>
            <person name="Pagani I."/>
            <person name="Stams A.J.M."/>
            <person name="Plugge C.M."/>
            <person name="Muyzer G."/>
            <person name="Kuever J."/>
            <person name="Parshina S.N."/>
            <person name="Ivanova A.E."/>
            <person name="Nazina T.N."/>
            <person name="Brambilla E."/>
            <person name="Spring S."/>
            <person name="Klenk H.-P."/>
            <person name="Woyke T."/>
        </authorList>
    </citation>
    <scope>NUCLEOTIDE SEQUENCE [LARGE SCALE GENOMIC DNA]</scope>
    <source>
        <strain evidence="4">ATCC 23193 / DSM 2154 / NCIB 8452 / DL</strain>
    </source>
</reference>
<evidence type="ECO:0000313" key="3">
    <source>
        <dbReference type="EMBL" id="AEG59947.1"/>
    </source>
</evidence>
<organism evidence="3 4">
    <name type="scientific">Desulforamulus ruminis (strain ATCC 23193 / DSM 2154 / NCIMB 8452 / DL)</name>
    <name type="common">Desulfotomaculum ruminis</name>
    <dbReference type="NCBI Taxonomy" id="696281"/>
    <lineage>
        <taxon>Bacteria</taxon>
        <taxon>Bacillati</taxon>
        <taxon>Bacillota</taxon>
        <taxon>Clostridia</taxon>
        <taxon>Eubacteriales</taxon>
        <taxon>Peptococcaceae</taxon>
        <taxon>Desulforamulus</taxon>
    </lineage>
</organism>
<dbReference type="HOGENOM" id="CLU_176022_4_0_9"/>
<keyword evidence="1" id="KW-1133">Transmembrane helix</keyword>
<dbReference type="EMBL" id="CP002780">
    <property type="protein sequence ID" value="AEG59947.1"/>
    <property type="molecule type" value="Genomic_DNA"/>
</dbReference>
<gene>
    <name evidence="3" type="ordered locus">Desru_1683</name>
</gene>
<keyword evidence="1" id="KW-0472">Membrane</keyword>
<dbReference type="Proteomes" id="UP000009234">
    <property type="component" value="Chromosome"/>
</dbReference>
<proteinExistence type="predicted"/>
<name>F6DSV3_DESRL</name>
<keyword evidence="4" id="KW-1185">Reference proteome</keyword>
<accession>F6DSV3</accession>
<sequence>MQKNVGTADRIFRFPFGLAFVAIGLLKHFSPTWSILFGLLGFEVLLVALTGYSPLYALLDISSLEAKQFVKKVVPTKWITWDRDSEK</sequence>
<evidence type="ECO:0000313" key="4">
    <source>
        <dbReference type="Proteomes" id="UP000009234"/>
    </source>
</evidence>
<evidence type="ECO:0000259" key="2">
    <source>
        <dbReference type="Pfam" id="PF11127"/>
    </source>
</evidence>
<feature type="transmembrane region" description="Helical" evidence="1">
    <location>
        <begin position="35"/>
        <end position="59"/>
    </location>
</feature>
<dbReference type="InterPro" id="IPR021309">
    <property type="entry name" value="YgaP-like_TM"/>
</dbReference>
<feature type="domain" description="Inner membrane protein YgaP-like transmembrane" evidence="2">
    <location>
        <begin position="1"/>
        <end position="64"/>
    </location>
</feature>
<reference evidence="3 4" key="2">
    <citation type="journal article" date="2012" name="Stand. Genomic Sci.">
        <title>Complete genome sequence of the sulfate-reducing firmicute Desulfotomaculum ruminis type strain (DL(T)).</title>
        <authorList>
            <person name="Spring S."/>
            <person name="Visser M."/>
            <person name="Lu M."/>
            <person name="Copeland A."/>
            <person name="Lapidus A."/>
            <person name="Lucas S."/>
            <person name="Cheng J.F."/>
            <person name="Han C."/>
            <person name="Tapia R."/>
            <person name="Goodwin L.A."/>
            <person name="Pitluck S."/>
            <person name="Ivanova N."/>
            <person name="Land M."/>
            <person name="Hauser L."/>
            <person name="Larimer F."/>
            <person name="Rohde M."/>
            <person name="Goker M."/>
            <person name="Detter J.C."/>
            <person name="Kyrpides N.C."/>
            <person name="Woyke T."/>
            <person name="Schaap P.J."/>
            <person name="Plugge C.M."/>
            <person name="Muyzer G."/>
            <person name="Kuever J."/>
            <person name="Pereira I.A."/>
            <person name="Parshina S.N."/>
            <person name="Bernier-Latmani R."/>
            <person name="Stams A.J."/>
            <person name="Klenk H.P."/>
        </authorList>
    </citation>
    <scope>NUCLEOTIDE SEQUENCE [LARGE SCALE GENOMIC DNA]</scope>
    <source>
        <strain evidence="4">ATCC 23193 / DSM 2154 / NCIB 8452 / DL</strain>
    </source>
</reference>
<dbReference type="Pfam" id="PF11127">
    <property type="entry name" value="YgaP-like_TM"/>
    <property type="match status" value="1"/>
</dbReference>
<dbReference type="OrthoDB" id="5405951at2"/>
<dbReference type="STRING" id="696281.Desru_1683"/>
<keyword evidence="1" id="KW-0812">Transmembrane</keyword>
<dbReference type="KEGG" id="dru:Desru_1683"/>
<evidence type="ECO:0000256" key="1">
    <source>
        <dbReference type="SAM" id="Phobius"/>
    </source>
</evidence>
<feature type="transmembrane region" description="Helical" evidence="1">
    <location>
        <begin position="12"/>
        <end position="29"/>
    </location>
</feature>
<protein>
    <recommendedName>
        <fullName evidence="2">Inner membrane protein YgaP-like transmembrane domain-containing protein</fullName>
    </recommendedName>
</protein>
<dbReference type="RefSeq" id="WP_013841714.1">
    <property type="nucleotide sequence ID" value="NC_015589.1"/>
</dbReference>